<dbReference type="EMBL" id="BAAALS010000002">
    <property type="protein sequence ID" value="GAA1738034.1"/>
    <property type="molecule type" value="Genomic_DNA"/>
</dbReference>
<evidence type="ECO:0000256" key="3">
    <source>
        <dbReference type="ARBA" id="ARBA00022475"/>
    </source>
</evidence>
<dbReference type="InterPro" id="IPR050809">
    <property type="entry name" value="UgpAE/MalFG_permease"/>
</dbReference>
<comment type="similarity">
    <text evidence="7">Belongs to the binding-protein-dependent transport system permease family.</text>
</comment>
<feature type="transmembrane region" description="Helical" evidence="7">
    <location>
        <begin position="599"/>
        <end position="620"/>
    </location>
</feature>
<accession>A0ABP4VU11</accession>
<feature type="transmembrane region" description="Helical" evidence="7">
    <location>
        <begin position="538"/>
        <end position="563"/>
    </location>
</feature>
<feature type="transmembrane region" description="Helical" evidence="7">
    <location>
        <begin position="225"/>
        <end position="248"/>
    </location>
</feature>
<dbReference type="PANTHER" id="PTHR43227">
    <property type="entry name" value="BLL4140 PROTEIN"/>
    <property type="match status" value="1"/>
</dbReference>
<dbReference type="InterPro" id="IPR000515">
    <property type="entry name" value="MetI-like"/>
</dbReference>
<protein>
    <recommendedName>
        <fullName evidence="8">ABC transmembrane type-1 domain-containing protein</fullName>
    </recommendedName>
</protein>
<feature type="transmembrane region" description="Helical" evidence="7">
    <location>
        <begin position="426"/>
        <end position="449"/>
    </location>
</feature>
<dbReference type="SUPFAM" id="SSF161098">
    <property type="entry name" value="MetI-like"/>
    <property type="match status" value="2"/>
</dbReference>
<feature type="domain" description="ABC transmembrane type-1" evidence="8">
    <location>
        <begin position="426"/>
        <end position="620"/>
    </location>
</feature>
<keyword evidence="10" id="KW-1185">Reference proteome</keyword>
<keyword evidence="3" id="KW-1003">Cell membrane</keyword>
<reference evidence="10" key="1">
    <citation type="journal article" date="2019" name="Int. J. Syst. Evol. Microbiol.">
        <title>The Global Catalogue of Microorganisms (GCM) 10K type strain sequencing project: providing services to taxonomists for standard genome sequencing and annotation.</title>
        <authorList>
            <consortium name="The Broad Institute Genomics Platform"/>
            <consortium name="The Broad Institute Genome Sequencing Center for Infectious Disease"/>
            <person name="Wu L."/>
            <person name="Ma J."/>
        </authorList>
    </citation>
    <scope>NUCLEOTIDE SEQUENCE [LARGE SCALE GENOMIC DNA]</scope>
    <source>
        <strain evidence="10">JCM 13249</strain>
    </source>
</reference>
<gene>
    <name evidence="9" type="ORF">GCM10009681_05900</name>
</gene>
<keyword evidence="2 7" id="KW-0813">Transport</keyword>
<dbReference type="PANTHER" id="PTHR43227:SF8">
    <property type="entry name" value="DIACETYLCHITOBIOSE UPTAKE SYSTEM PERMEASE PROTEIN DASB"/>
    <property type="match status" value="1"/>
</dbReference>
<feature type="transmembrane region" description="Helical" evidence="7">
    <location>
        <begin position="96"/>
        <end position="116"/>
    </location>
</feature>
<sequence>MALDPAQAAARPRRRLVQRLSRRIDRMSDRRFALLLFVPAAVLVGLIVFPPILAVLVMSMFRIELLKDGPSRFVGLDNVGRMLEDSFFMDSVPRTLLFALGATALTVPLALGTALLMNRRSKFDTPLAIALLLPWAIAPIVTGFFWRFMFQPSFGLATQVSNGLGLTDGPVPWLQDPTTALVLAMVATAWRSVPLLALIMLSALKAIPNQLYRAARMDGATPWQAFRSVTLPSIGPTLLIATILQIIISLQVFDLLFQLTRGGPGFETTTITYYIFTAAFDNLSLGYSALLAIFLMLVIVAASGATLYLRAGRARRRARQDADQNDLVEAERLQVDGFGWDPDDAGTGPARRRLRLPALPRPVRRAGAVVAIGLLLLWSIGPTLWILVASLQPESAITSVPLDLVPWLDFSQYVDLLSNPKWLSSIWVSLVMTVGSTVITLLIGALAAYPLARLEVPGKRWAVGVLMFTYTVPAIVLLIPLLFMFNALNLTDSVIGLILAHVAFSLPLTIWLLRNIFASVPAAIEKSARMDGATRLGTLFRVTIPAASAGIAATAILLLISVWNEFLFAVVLGNQGAVTVTRRIGYINSPAGISGEPPYTYQAAAGIVAVLPVIILVILFHRRIRSGLTEGYLKG</sequence>
<keyword evidence="4 7" id="KW-0812">Transmembrane</keyword>
<evidence type="ECO:0000256" key="1">
    <source>
        <dbReference type="ARBA" id="ARBA00004651"/>
    </source>
</evidence>
<feature type="transmembrane region" description="Helical" evidence="7">
    <location>
        <begin position="32"/>
        <end position="61"/>
    </location>
</feature>
<name>A0ABP4VU11_9ACTN</name>
<feature type="transmembrane region" description="Helical" evidence="7">
    <location>
        <begin position="461"/>
        <end position="488"/>
    </location>
</feature>
<evidence type="ECO:0000256" key="2">
    <source>
        <dbReference type="ARBA" id="ARBA00022448"/>
    </source>
</evidence>
<organism evidence="9 10">
    <name type="scientific">Luedemannella helvata</name>
    <dbReference type="NCBI Taxonomy" id="349315"/>
    <lineage>
        <taxon>Bacteria</taxon>
        <taxon>Bacillati</taxon>
        <taxon>Actinomycetota</taxon>
        <taxon>Actinomycetes</taxon>
        <taxon>Micromonosporales</taxon>
        <taxon>Micromonosporaceae</taxon>
        <taxon>Luedemannella</taxon>
    </lineage>
</organism>
<comment type="caution">
    <text evidence="9">The sequence shown here is derived from an EMBL/GenBank/DDBJ whole genome shotgun (WGS) entry which is preliminary data.</text>
</comment>
<feature type="transmembrane region" description="Helical" evidence="7">
    <location>
        <begin position="494"/>
        <end position="517"/>
    </location>
</feature>
<dbReference type="Gene3D" id="1.10.3720.10">
    <property type="entry name" value="MetI-like"/>
    <property type="match status" value="2"/>
</dbReference>
<dbReference type="CDD" id="cd06261">
    <property type="entry name" value="TM_PBP2"/>
    <property type="match status" value="2"/>
</dbReference>
<evidence type="ECO:0000256" key="7">
    <source>
        <dbReference type="RuleBase" id="RU363032"/>
    </source>
</evidence>
<evidence type="ECO:0000256" key="4">
    <source>
        <dbReference type="ARBA" id="ARBA00022692"/>
    </source>
</evidence>
<keyword evidence="6 7" id="KW-0472">Membrane</keyword>
<feature type="domain" description="ABC transmembrane type-1" evidence="8">
    <location>
        <begin position="92"/>
        <end position="308"/>
    </location>
</feature>
<feature type="transmembrane region" description="Helical" evidence="7">
    <location>
        <begin position="366"/>
        <end position="388"/>
    </location>
</feature>
<feature type="transmembrane region" description="Helical" evidence="7">
    <location>
        <begin position="180"/>
        <end position="204"/>
    </location>
</feature>
<feature type="transmembrane region" description="Helical" evidence="7">
    <location>
        <begin position="285"/>
        <end position="309"/>
    </location>
</feature>
<dbReference type="Proteomes" id="UP001500655">
    <property type="component" value="Unassembled WGS sequence"/>
</dbReference>
<dbReference type="InterPro" id="IPR035906">
    <property type="entry name" value="MetI-like_sf"/>
</dbReference>
<evidence type="ECO:0000259" key="8">
    <source>
        <dbReference type="PROSITE" id="PS50928"/>
    </source>
</evidence>
<evidence type="ECO:0000313" key="9">
    <source>
        <dbReference type="EMBL" id="GAA1738034.1"/>
    </source>
</evidence>
<dbReference type="PROSITE" id="PS50928">
    <property type="entry name" value="ABC_TM1"/>
    <property type="match status" value="2"/>
</dbReference>
<keyword evidence="5 7" id="KW-1133">Transmembrane helix</keyword>
<evidence type="ECO:0000313" key="10">
    <source>
        <dbReference type="Proteomes" id="UP001500655"/>
    </source>
</evidence>
<feature type="transmembrane region" description="Helical" evidence="7">
    <location>
        <begin position="128"/>
        <end position="146"/>
    </location>
</feature>
<evidence type="ECO:0000256" key="5">
    <source>
        <dbReference type="ARBA" id="ARBA00022989"/>
    </source>
</evidence>
<proteinExistence type="inferred from homology"/>
<evidence type="ECO:0000256" key="6">
    <source>
        <dbReference type="ARBA" id="ARBA00023136"/>
    </source>
</evidence>
<comment type="subcellular location">
    <subcellularLocation>
        <location evidence="1 7">Cell membrane</location>
        <topology evidence="1 7">Multi-pass membrane protein</topology>
    </subcellularLocation>
</comment>
<dbReference type="Pfam" id="PF00528">
    <property type="entry name" value="BPD_transp_1"/>
    <property type="match status" value="2"/>
</dbReference>